<dbReference type="Gene3D" id="2.60.40.1260">
    <property type="entry name" value="Lamin Tail domain"/>
    <property type="match status" value="1"/>
</dbReference>
<gene>
    <name evidence="2" type="ORF">S06H3_12161</name>
</gene>
<evidence type="ECO:0000313" key="2">
    <source>
        <dbReference type="EMBL" id="GAI05932.1"/>
    </source>
</evidence>
<dbReference type="InterPro" id="IPR036415">
    <property type="entry name" value="Lamin_tail_dom_sf"/>
</dbReference>
<dbReference type="Pfam" id="PF00932">
    <property type="entry name" value="LTD"/>
    <property type="match status" value="1"/>
</dbReference>
<dbReference type="EMBL" id="BARV01005968">
    <property type="protein sequence ID" value="GAI05932.1"/>
    <property type="molecule type" value="Genomic_DNA"/>
</dbReference>
<evidence type="ECO:0000259" key="1">
    <source>
        <dbReference type="PROSITE" id="PS51841"/>
    </source>
</evidence>
<dbReference type="InterPro" id="IPR001322">
    <property type="entry name" value="Lamin_tail_dom"/>
</dbReference>
<reference evidence="2" key="1">
    <citation type="journal article" date="2014" name="Front. Microbiol.">
        <title>High frequency of phylogenetically diverse reductive dehalogenase-homologous genes in deep subseafloor sedimentary metagenomes.</title>
        <authorList>
            <person name="Kawai M."/>
            <person name="Futagami T."/>
            <person name="Toyoda A."/>
            <person name="Takaki Y."/>
            <person name="Nishi S."/>
            <person name="Hori S."/>
            <person name="Arai W."/>
            <person name="Tsubouchi T."/>
            <person name="Morono Y."/>
            <person name="Uchiyama I."/>
            <person name="Ito T."/>
            <person name="Fujiyama A."/>
            <person name="Inagaki F."/>
            <person name="Takami H."/>
        </authorList>
    </citation>
    <scope>NUCLEOTIDE SEQUENCE</scope>
    <source>
        <strain evidence="2">Expedition CK06-06</strain>
    </source>
</reference>
<comment type="caution">
    <text evidence="2">The sequence shown here is derived from an EMBL/GenBank/DDBJ whole genome shotgun (WGS) entry which is preliminary data.</text>
</comment>
<organism evidence="2">
    <name type="scientific">marine sediment metagenome</name>
    <dbReference type="NCBI Taxonomy" id="412755"/>
    <lineage>
        <taxon>unclassified sequences</taxon>
        <taxon>metagenomes</taxon>
        <taxon>ecological metagenomes</taxon>
    </lineage>
</organism>
<dbReference type="AlphaFoldDB" id="X1KFU8"/>
<protein>
    <recommendedName>
        <fullName evidence="1">LTD domain-containing protein</fullName>
    </recommendedName>
</protein>
<proteinExistence type="predicted"/>
<name>X1KFU8_9ZZZZ</name>
<sequence>MMSKLHIYSYDGVVPTVESDEYVEITNLGTAPVNLQGWRLIDADEGYPEFLFPSYVLEPGKSIRVYTNEIHPEYGGFSFGYGKAIWNNTDPDVAVLYDSQGNEVSRRSY</sequence>
<dbReference type="SUPFAM" id="SSF74853">
    <property type="entry name" value="Lamin A/C globular tail domain"/>
    <property type="match status" value="1"/>
</dbReference>
<feature type="domain" description="LTD" evidence="1">
    <location>
        <begin position="1"/>
        <end position="109"/>
    </location>
</feature>
<dbReference type="PROSITE" id="PS51841">
    <property type="entry name" value="LTD"/>
    <property type="match status" value="1"/>
</dbReference>
<accession>X1KFU8</accession>